<organism evidence="5 6">
    <name type="scientific">Bradyrhizobium frederickii</name>
    <dbReference type="NCBI Taxonomy" id="2560054"/>
    <lineage>
        <taxon>Bacteria</taxon>
        <taxon>Pseudomonadati</taxon>
        <taxon>Pseudomonadota</taxon>
        <taxon>Alphaproteobacteria</taxon>
        <taxon>Hyphomicrobiales</taxon>
        <taxon>Nitrobacteraceae</taxon>
        <taxon>Bradyrhizobium</taxon>
    </lineage>
</organism>
<dbReference type="GO" id="GO:0003700">
    <property type="term" value="F:DNA-binding transcription factor activity"/>
    <property type="evidence" value="ECO:0007669"/>
    <property type="project" value="InterPro"/>
</dbReference>
<dbReference type="SMART" id="SM00342">
    <property type="entry name" value="HTH_ARAC"/>
    <property type="match status" value="1"/>
</dbReference>
<protein>
    <submittedName>
        <fullName evidence="5">AraC family transcriptional regulator</fullName>
    </submittedName>
</protein>
<evidence type="ECO:0000259" key="4">
    <source>
        <dbReference type="PROSITE" id="PS01124"/>
    </source>
</evidence>
<comment type="caution">
    <text evidence="5">The sequence shown here is derived from an EMBL/GenBank/DDBJ whole genome shotgun (WGS) entry which is preliminary data.</text>
</comment>
<dbReference type="PROSITE" id="PS01124">
    <property type="entry name" value="HTH_ARAC_FAMILY_2"/>
    <property type="match status" value="1"/>
</dbReference>
<keyword evidence="2" id="KW-0238">DNA-binding</keyword>
<sequence length="329" mass="35770">MATHGGSIRGAPRLGYAGDPDGPTYDAWREEFCRHVMCGDVAPLVSGPVRCDLTALPLPELKLSGAAGSPMQFVATGADRDNSLAFVLATTAPMRITVGGRTVELEPMATGLADAAHQGADVSQLAEGRFQSLFIARRALLARCPDAEDRIARPLVHSPALAAMLHQYYDLTLRHAADLDALGQSAASQHLLDLVALMLGTRRDETELAKARGLAAARLEAIKSDILARLGDGNLTLASVAQRHRVSPRSIQLLFERTGVTYSEFLLEQRLIRAARLLRDPLHRLNKISDFAYLCGFNDVSYFHRTFRRRFGMTPSDAKVGGVNMDGKR</sequence>
<gene>
    <name evidence="5" type="ORF">E4K64_26400</name>
</gene>
<name>A0A4Y9NVS9_9BRAD</name>
<dbReference type="GO" id="GO:0043565">
    <property type="term" value="F:sequence-specific DNA binding"/>
    <property type="evidence" value="ECO:0007669"/>
    <property type="project" value="InterPro"/>
</dbReference>
<dbReference type="RefSeq" id="WP_135166093.1">
    <property type="nucleotide sequence ID" value="NZ_SPQS01000017.1"/>
</dbReference>
<dbReference type="Gene3D" id="1.10.10.60">
    <property type="entry name" value="Homeodomain-like"/>
    <property type="match status" value="1"/>
</dbReference>
<dbReference type="InterPro" id="IPR050204">
    <property type="entry name" value="AraC_XylS_family_regulators"/>
</dbReference>
<dbReference type="PRINTS" id="PR00032">
    <property type="entry name" value="HTHARAC"/>
</dbReference>
<dbReference type="Pfam" id="PF12833">
    <property type="entry name" value="HTH_18"/>
    <property type="match status" value="1"/>
</dbReference>
<dbReference type="PANTHER" id="PTHR46796:SF6">
    <property type="entry name" value="ARAC SUBFAMILY"/>
    <property type="match status" value="1"/>
</dbReference>
<feature type="domain" description="HTH araC/xylS-type" evidence="4">
    <location>
        <begin position="220"/>
        <end position="321"/>
    </location>
</feature>
<reference evidence="5 6" key="1">
    <citation type="submission" date="2019-03" db="EMBL/GenBank/DDBJ databases">
        <title>Bradyrhizobium strains diversity.</title>
        <authorList>
            <person name="Urquiaga M.C.O."/>
            <person name="Hungria M."/>
            <person name="Delamuta J.R.M."/>
            <person name="Klepa M.S."/>
        </authorList>
    </citation>
    <scope>NUCLEOTIDE SEQUENCE [LARGE SCALE GENOMIC DNA]</scope>
    <source>
        <strain evidence="5 6">CNPSo 3426</strain>
    </source>
</reference>
<dbReference type="EMBL" id="SPQS01000017">
    <property type="protein sequence ID" value="TFV71392.1"/>
    <property type="molecule type" value="Genomic_DNA"/>
</dbReference>
<accession>A0A4Y9NVS9</accession>
<proteinExistence type="predicted"/>
<dbReference type="InterPro" id="IPR020449">
    <property type="entry name" value="Tscrpt_reg_AraC-type_HTH"/>
</dbReference>
<dbReference type="AlphaFoldDB" id="A0A4Y9NVS9"/>
<dbReference type="Proteomes" id="UP000297700">
    <property type="component" value="Unassembled WGS sequence"/>
</dbReference>
<dbReference type="InterPro" id="IPR009057">
    <property type="entry name" value="Homeodomain-like_sf"/>
</dbReference>
<keyword evidence="3" id="KW-0804">Transcription</keyword>
<evidence type="ECO:0000313" key="6">
    <source>
        <dbReference type="Proteomes" id="UP000297700"/>
    </source>
</evidence>
<evidence type="ECO:0000256" key="2">
    <source>
        <dbReference type="ARBA" id="ARBA00023125"/>
    </source>
</evidence>
<evidence type="ECO:0000256" key="3">
    <source>
        <dbReference type="ARBA" id="ARBA00023163"/>
    </source>
</evidence>
<dbReference type="PANTHER" id="PTHR46796">
    <property type="entry name" value="HTH-TYPE TRANSCRIPTIONAL ACTIVATOR RHAS-RELATED"/>
    <property type="match status" value="1"/>
</dbReference>
<keyword evidence="1" id="KW-0805">Transcription regulation</keyword>
<evidence type="ECO:0000256" key="1">
    <source>
        <dbReference type="ARBA" id="ARBA00023015"/>
    </source>
</evidence>
<dbReference type="SUPFAM" id="SSF46689">
    <property type="entry name" value="Homeodomain-like"/>
    <property type="match status" value="1"/>
</dbReference>
<dbReference type="InterPro" id="IPR018060">
    <property type="entry name" value="HTH_AraC"/>
</dbReference>
<evidence type="ECO:0000313" key="5">
    <source>
        <dbReference type="EMBL" id="TFV71392.1"/>
    </source>
</evidence>